<reference evidence="1 2" key="1">
    <citation type="journal article" date="2019" name="Nat. Ecol. Evol.">
        <title>Megaphylogeny resolves global patterns of mushroom evolution.</title>
        <authorList>
            <person name="Varga T."/>
            <person name="Krizsan K."/>
            <person name="Foldi C."/>
            <person name="Dima B."/>
            <person name="Sanchez-Garcia M."/>
            <person name="Sanchez-Ramirez S."/>
            <person name="Szollosi G.J."/>
            <person name="Szarkandi J.G."/>
            <person name="Papp V."/>
            <person name="Albert L."/>
            <person name="Andreopoulos W."/>
            <person name="Angelini C."/>
            <person name="Antonin V."/>
            <person name="Barry K.W."/>
            <person name="Bougher N.L."/>
            <person name="Buchanan P."/>
            <person name="Buyck B."/>
            <person name="Bense V."/>
            <person name="Catcheside P."/>
            <person name="Chovatia M."/>
            <person name="Cooper J."/>
            <person name="Damon W."/>
            <person name="Desjardin D."/>
            <person name="Finy P."/>
            <person name="Geml J."/>
            <person name="Haridas S."/>
            <person name="Hughes K."/>
            <person name="Justo A."/>
            <person name="Karasinski D."/>
            <person name="Kautmanova I."/>
            <person name="Kiss B."/>
            <person name="Kocsube S."/>
            <person name="Kotiranta H."/>
            <person name="LaButti K.M."/>
            <person name="Lechner B.E."/>
            <person name="Liimatainen K."/>
            <person name="Lipzen A."/>
            <person name="Lukacs Z."/>
            <person name="Mihaltcheva S."/>
            <person name="Morgado L.N."/>
            <person name="Niskanen T."/>
            <person name="Noordeloos M.E."/>
            <person name="Ohm R.A."/>
            <person name="Ortiz-Santana B."/>
            <person name="Ovrebo C."/>
            <person name="Racz N."/>
            <person name="Riley R."/>
            <person name="Savchenko A."/>
            <person name="Shiryaev A."/>
            <person name="Soop K."/>
            <person name="Spirin V."/>
            <person name="Szebenyi C."/>
            <person name="Tomsovsky M."/>
            <person name="Tulloss R.E."/>
            <person name="Uehling J."/>
            <person name="Grigoriev I.V."/>
            <person name="Vagvolgyi C."/>
            <person name="Papp T."/>
            <person name="Martin F.M."/>
            <person name="Miettinen O."/>
            <person name="Hibbett D.S."/>
            <person name="Nagy L.G."/>
        </authorList>
    </citation>
    <scope>NUCLEOTIDE SEQUENCE [LARGE SCALE GENOMIC DNA]</scope>
    <source>
        <strain evidence="1 2">CBS 166.37</strain>
    </source>
</reference>
<proteinExistence type="predicted"/>
<protein>
    <submittedName>
        <fullName evidence="1">Uncharacterized protein</fullName>
    </submittedName>
</protein>
<accession>A0A5C3LZE6</accession>
<keyword evidence="2" id="KW-1185">Reference proteome</keyword>
<dbReference type="EMBL" id="ML213603">
    <property type="protein sequence ID" value="TFK38320.1"/>
    <property type="molecule type" value="Genomic_DNA"/>
</dbReference>
<dbReference type="Proteomes" id="UP000308652">
    <property type="component" value="Unassembled WGS sequence"/>
</dbReference>
<gene>
    <name evidence="1" type="ORF">BDQ12DRAFT_666066</name>
</gene>
<name>A0A5C3LZE6_9AGAR</name>
<evidence type="ECO:0000313" key="1">
    <source>
        <dbReference type="EMBL" id="TFK38320.1"/>
    </source>
</evidence>
<dbReference type="AlphaFoldDB" id="A0A5C3LZE6"/>
<organism evidence="1 2">
    <name type="scientific">Crucibulum laeve</name>
    <dbReference type="NCBI Taxonomy" id="68775"/>
    <lineage>
        <taxon>Eukaryota</taxon>
        <taxon>Fungi</taxon>
        <taxon>Dikarya</taxon>
        <taxon>Basidiomycota</taxon>
        <taxon>Agaricomycotina</taxon>
        <taxon>Agaricomycetes</taxon>
        <taxon>Agaricomycetidae</taxon>
        <taxon>Agaricales</taxon>
        <taxon>Agaricineae</taxon>
        <taxon>Nidulariaceae</taxon>
        <taxon>Crucibulum</taxon>
    </lineage>
</organism>
<dbReference type="OrthoDB" id="3059975at2759"/>
<sequence length="260" mass="29458">MLDIPQYYNNHILLSTKNLLLCIIEYPETSATYNIDTFYHPKSNIQYSLGGNQGGEEDVFCGKLLIDSSGISVPCSKLKISCKGLKTCSSSSGLCKGQMMLLYDKYDQPRLQCEYCSMQATAHLILRNLHKFNIEYLTALINNNVERIQYHEKFAQKEGFGPLSPCQFHASPSEQKQLCLKFAIYRPYNLQVCPSIIIICFGEHSHAQPFPIKTPPSILALFNSLLLDLDWKLADATPWKIMMDSGDSFLGEQDLMVQSY</sequence>
<evidence type="ECO:0000313" key="2">
    <source>
        <dbReference type="Proteomes" id="UP000308652"/>
    </source>
</evidence>